<keyword evidence="3" id="KW-0813">Transport</keyword>
<protein>
    <submittedName>
        <fullName evidence="10">EamA family transporter RarD</fullName>
    </submittedName>
</protein>
<sequence>MRNGLINAVIAYTMWGLLPLYWKWFETMPAGEILSHRIIWSFVFVLGIIAVQKRWREFKQTLKNWKSLLPLAVSSVLITTNWLIFIWAVNNGHVIETSLGYYLTPLINVMLAVLFLREKPNRGQWLAVALAGAGVLLVTIDYGSFPWVSVSLAFSFGLYGLAKKRVTIDASIGLLTETTIVVPAALIYWSYLGTAHLDTAWSLPAASLILLLLSGAATALPLLFFAKAASRLPLSTLGFIQYIGPSITLILSVLVFKETISSVLLISFTLIWTALVVYAMASIRTPRAIQSAKAK</sequence>
<name>A0ABV1KVD4_9BACL</name>
<dbReference type="EMBL" id="JASKHM010000008">
    <property type="protein sequence ID" value="MEQ4483608.1"/>
    <property type="molecule type" value="Genomic_DNA"/>
</dbReference>
<evidence type="ECO:0000313" key="10">
    <source>
        <dbReference type="EMBL" id="MEQ4483608.1"/>
    </source>
</evidence>
<keyword evidence="5 8" id="KW-0812">Transmembrane</keyword>
<evidence type="ECO:0000256" key="5">
    <source>
        <dbReference type="ARBA" id="ARBA00022692"/>
    </source>
</evidence>
<evidence type="ECO:0000313" key="11">
    <source>
        <dbReference type="Proteomes" id="UP001493487"/>
    </source>
</evidence>
<feature type="transmembrane region" description="Helical" evidence="8">
    <location>
        <begin position="237"/>
        <end position="256"/>
    </location>
</feature>
<dbReference type="Pfam" id="PF00892">
    <property type="entry name" value="EamA"/>
    <property type="match status" value="1"/>
</dbReference>
<evidence type="ECO:0000256" key="7">
    <source>
        <dbReference type="ARBA" id="ARBA00023136"/>
    </source>
</evidence>
<feature type="transmembrane region" description="Helical" evidence="8">
    <location>
        <begin position="123"/>
        <end position="140"/>
    </location>
</feature>
<reference evidence="10 11" key="1">
    <citation type="journal article" date="2023" name="Genome Announc.">
        <title>Pan-Genome Analyses of the Genus Cohnella and Proposal of the Novel Species Cohnella silvisoli sp. nov., Isolated from Forest Soil.</title>
        <authorList>
            <person name="Wang C."/>
            <person name="Mao L."/>
            <person name="Bao G."/>
            <person name="Zhu H."/>
        </authorList>
    </citation>
    <scope>NUCLEOTIDE SEQUENCE [LARGE SCALE GENOMIC DNA]</scope>
    <source>
        <strain evidence="10 11">NL03-T5-1</strain>
    </source>
</reference>
<feature type="transmembrane region" description="Helical" evidence="8">
    <location>
        <begin position="203"/>
        <end position="225"/>
    </location>
</feature>
<proteinExistence type="inferred from homology"/>
<comment type="caution">
    <text evidence="10">The sequence shown here is derived from an EMBL/GenBank/DDBJ whole genome shotgun (WGS) entry which is preliminary data.</text>
</comment>
<dbReference type="PANTHER" id="PTHR22911">
    <property type="entry name" value="ACYL-MALONYL CONDENSING ENZYME-RELATED"/>
    <property type="match status" value="1"/>
</dbReference>
<evidence type="ECO:0000259" key="9">
    <source>
        <dbReference type="Pfam" id="PF00892"/>
    </source>
</evidence>
<feature type="transmembrane region" description="Helical" evidence="8">
    <location>
        <begin position="67"/>
        <end position="87"/>
    </location>
</feature>
<feature type="transmembrane region" description="Helical" evidence="8">
    <location>
        <begin position="146"/>
        <end position="162"/>
    </location>
</feature>
<keyword evidence="4" id="KW-1003">Cell membrane</keyword>
<keyword evidence="7 8" id="KW-0472">Membrane</keyword>
<dbReference type="RefSeq" id="WP_232186218.1">
    <property type="nucleotide sequence ID" value="NZ_JAIOAP010000007.1"/>
</dbReference>
<feature type="transmembrane region" description="Helical" evidence="8">
    <location>
        <begin position="99"/>
        <end position="116"/>
    </location>
</feature>
<evidence type="ECO:0000256" key="4">
    <source>
        <dbReference type="ARBA" id="ARBA00022475"/>
    </source>
</evidence>
<dbReference type="NCBIfam" id="TIGR00688">
    <property type="entry name" value="rarD"/>
    <property type="match status" value="1"/>
</dbReference>
<feature type="transmembrane region" description="Helical" evidence="8">
    <location>
        <begin position="174"/>
        <end position="191"/>
    </location>
</feature>
<feature type="domain" description="EamA" evidence="9">
    <location>
        <begin position="4"/>
        <end position="139"/>
    </location>
</feature>
<feature type="transmembrane region" description="Helical" evidence="8">
    <location>
        <begin position="5"/>
        <end position="22"/>
    </location>
</feature>
<keyword evidence="11" id="KW-1185">Reference proteome</keyword>
<evidence type="ECO:0000256" key="2">
    <source>
        <dbReference type="ARBA" id="ARBA00007362"/>
    </source>
</evidence>
<evidence type="ECO:0000256" key="1">
    <source>
        <dbReference type="ARBA" id="ARBA00004651"/>
    </source>
</evidence>
<dbReference type="InterPro" id="IPR000620">
    <property type="entry name" value="EamA_dom"/>
</dbReference>
<keyword evidence="6 8" id="KW-1133">Transmembrane helix</keyword>
<evidence type="ECO:0000256" key="6">
    <source>
        <dbReference type="ARBA" id="ARBA00022989"/>
    </source>
</evidence>
<dbReference type="InterPro" id="IPR037185">
    <property type="entry name" value="EmrE-like"/>
</dbReference>
<dbReference type="SUPFAM" id="SSF103481">
    <property type="entry name" value="Multidrug resistance efflux transporter EmrE"/>
    <property type="match status" value="2"/>
</dbReference>
<dbReference type="PANTHER" id="PTHR22911:SF137">
    <property type="entry name" value="SOLUTE CARRIER FAMILY 35 MEMBER G2-RELATED"/>
    <property type="match status" value="1"/>
</dbReference>
<gene>
    <name evidence="10" type="primary">rarD</name>
    <name evidence="10" type="ORF">QJS35_14535</name>
</gene>
<evidence type="ECO:0000256" key="3">
    <source>
        <dbReference type="ARBA" id="ARBA00022448"/>
    </source>
</evidence>
<dbReference type="InterPro" id="IPR004626">
    <property type="entry name" value="RarD"/>
</dbReference>
<feature type="transmembrane region" description="Helical" evidence="8">
    <location>
        <begin position="34"/>
        <end position="55"/>
    </location>
</feature>
<comment type="subcellular location">
    <subcellularLocation>
        <location evidence="1">Cell membrane</location>
        <topology evidence="1">Multi-pass membrane protein</topology>
    </subcellularLocation>
</comment>
<evidence type="ECO:0000256" key="8">
    <source>
        <dbReference type="SAM" id="Phobius"/>
    </source>
</evidence>
<accession>A0ABV1KVD4</accession>
<dbReference type="Proteomes" id="UP001493487">
    <property type="component" value="Unassembled WGS sequence"/>
</dbReference>
<feature type="transmembrane region" description="Helical" evidence="8">
    <location>
        <begin position="262"/>
        <end position="281"/>
    </location>
</feature>
<comment type="similarity">
    <text evidence="2">Belongs to the EamA transporter family.</text>
</comment>
<organism evidence="10 11">
    <name type="scientific">Cohnella silvisoli</name>
    <dbReference type="NCBI Taxonomy" id="2873699"/>
    <lineage>
        <taxon>Bacteria</taxon>
        <taxon>Bacillati</taxon>
        <taxon>Bacillota</taxon>
        <taxon>Bacilli</taxon>
        <taxon>Bacillales</taxon>
        <taxon>Paenibacillaceae</taxon>
        <taxon>Cohnella</taxon>
    </lineage>
</organism>